<accession>A0AAV5J2K4</accession>
<evidence type="ECO:0000313" key="1">
    <source>
        <dbReference type="EMBL" id="GKV06296.1"/>
    </source>
</evidence>
<dbReference type="AlphaFoldDB" id="A0AAV5J2K4"/>
<reference evidence="1 2" key="1">
    <citation type="journal article" date="2021" name="Commun. Biol.">
        <title>The genome of Shorea leprosula (Dipterocarpaceae) highlights the ecological relevance of drought in aseasonal tropical rainforests.</title>
        <authorList>
            <person name="Ng K.K.S."/>
            <person name="Kobayashi M.J."/>
            <person name="Fawcett J.A."/>
            <person name="Hatakeyama M."/>
            <person name="Paape T."/>
            <person name="Ng C.H."/>
            <person name="Ang C.C."/>
            <person name="Tnah L.H."/>
            <person name="Lee C.T."/>
            <person name="Nishiyama T."/>
            <person name="Sese J."/>
            <person name="O'Brien M.J."/>
            <person name="Copetti D."/>
            <person name="Mohd Noor M.I."/>
            <person name="Ong R.C."/>
            <person name="Putra M."/>
            <person name="Sireger I.Z."/>
            <person name="Indrioko S."/>
            <person name="Kosugi Y."/>
            <person name="Izuno A."/>
            <person name="Isagi Y."/>
            <person name="Lee S.L."/>
            <person name="Shimizu K.K."/>
        </authorList>
    </citation>
    <scope>NUCLEOTIDE SEQUENCE [LARGE SCALE GENOMIC DNA]</scope>
    <source>
        <strain evidence="1">214</strain>
    </source>
</reference>
<dbReference type="EMBL" id="BPVZ01000025">
    <property type="protein sequence ID" value="GKV06296.1"/>
    <property type="molecule type" value="Genomic_DNA"/>
</dbReference>
<name>A0AAV5J2K4_9ROSI</name>
<organism evidence="1 2">
    <name type="scientific">Rubroshorea leprosula</name>
    <dbReference type="NCBI Taxonomy" id="152421"/>
    <lineage>
        <taxon>Eukaryota</taxon>
        <taxon>Viridiplantae</taxon>
        <taxon>Streptophyta</taxon>
        <taxon>Embryophyta</taxon>
        <taxon>Tracheophyta</taxon>
        <taxon>Spermatophyta</taxon>
        <taxon>Magnoliopsida</taxon>
        <taxon>eudicotyledons</taxon>
        <taxon>Gunneridae</taxon>
        <taxon>Pentapetalae</taxon>
        <taxon>rosids</taxon>
        <taxon>malvids</taxon>
        <taxon>Malvales</taxon>
        <taxon>Dipterocarpaceae</taxon>
        <taxon>Rubroshorea</taxon>
    </lineage>
</organism>
<sequence length="104" mass="11348">MVLIDGDGIWNITRLMLGENLCFVGTAMDGLYYTYFCHLTAATIGEPKHLDRSLNGKEPNLVLSNNVEVKERGPFDMWNSNVFKTGPVIEPFSGPVPGLTGSTG</sequence>
<comment type="caution">
    <text evidence="1">The sequence shown here is derived from an EMBL/GenBank/DDBJ whole genome shotgun (WGS) entry which is preliminary data.</text>
</comment>
<proteinExistence type="predicted"/>
<evidence type="ECO:0000313" key="2">
    <source>
        <dbReference type="Proteomes" id="UP001054252"/>
    </source>
</evidence>
<dbReference type="Proteomes" id="UP001054252">
    <property type="component" value="Unassembled WGS sequence"/>
</dbReference>
<keyword evidence="2" id="KW-1185">Reference proteome</keyword>
<gene>
    <name evidence="1" type="ORF">SLEP1_g18197</name>
</gene>
<protein>
    <submittedName>
        <fullName evidence="1">Uncharacterized protein</fullName>
    </submittedName>
</protein>